<gene>
    <name evidence="1" type="ORF">DERYTH_LOCUS19823</name>
</gene>
<comment type="caution">
    <text evidence="1">The sequence shown here is derived from an EMBL/GenBank/DDBJ whole genome shotgun (WGS) entry which is preliminary data.</text>
</comment>
<dbReference type="EMBL" id="CAJVPY010022342">
    <property type="protein sequence ID" value="CAG8782511.1"/>
    <property type="molecule type" value="Genomic_DNA"/>
</dbReference>
<reference evidence="1" key="1">
    <citation type="submission" date="2021-06" db="EMBL/GenBank/DDBJ databases">
        <authorList>
            <person name="Kallberg Y."/>
            <person name="Tangrot J."/>
            <person name="Rosling A."/>
        </authorList>
    </citation>
    <scope>NUCLEOTIDE SEQUENCE</scope>
    <source>
        <strain evidence="1">MA453B</strain>
    </source>
</reference>
<evidence type="ECO:0000313" key="1">
    <source>
        <dbReference type="EMBL" id="CAG8782511.1"/>
    </source>
</evidence>
<dbReference type="OrthoDB" id="2121813at2759"/>
<name>A0A9N9P2P3_9GLOM</name>
<organism evidence="1 2">
    <name type="scientific">Dentiscutata erythropus</name>
    <dbReference type="NCBI Taxonomy" id="1348616"/>
    <lineage>
        <taxon>Eukaryota</taxon>
        <taxon>Fungi</taxon>
        <taxon>Fungi incertae sedis</taxon>
        <taxon>Mucoromycota</taxon>
        <taxon>Glomeromycotina</taxon>
        <taxon>Glomeromycetes</taxon>
        <taxon>Diversisporales</taxon>
        <taxon>Gigasporaceae</taxon>
        <taxon>Dentiscutata</taxon>
    </lineage>
</organism>
<evidence type="ECO:0000313" key="2">
    <source>
        <dbReference type="Proteomes" id="UP000789405"/>
    </source>
</evidence>
<protein>
    <submittedName>
        <fullName evidence="1">9187_t:CDS:1</fullName>
    </submittedName>
</protein>
<feature type="non-terminal residue" evidence="1">
    <location>
        <position position="82"/>
    </location>
</feature>
<keyword evidence="2" id="KW-1185">Reference proteome</keyword>
<proteinExistence type="predicted"/>
<accession>A0A9N9P2P3</accession>
<sequence>MDYMDYEEEPSVWEKISKDDTKQAQMLSWETIGKTNLQQNNISPYLSESNISTYEAVYHEHFHHQFTYGSLDFIVPHEVMIQ</sequence>
<dbReference type="AlphaFoldDB" id="A0A9N9P2P3"/>
<dbReference type="Proteomes" id="UP000789405">
    <property type="component" value="Unassembled WGS sequence"/>
</dbReference>